<gene>
    <name evidence="7" type="ORF">H8S62_02955</name>
</gene>
<feature type="domain" description="SLH" evidence="6">
    <location>
        <begin position="1818"/>
        <end position="1881"/>
    </location>
</feature>
<dbReference type="PROSITE" id="PS51272">
    <property type="entry name" value="SLH"/>
    <property type="match status" value="3"/>
</dbReference>
<keyword evidence="4" id="KW-0326">Glycosidase</keyword>
<dbReference type="Gene3D" id="3.20.20.80">
    <property type="entry name" value="Glycosidases"/>
    <property type="match status" value="1"/>
</dbReference>
<organism evidence="7 8">
    <name type="scientific">Lawsonibacter faecis</name>
    <dbReference type="NCBI Taxonomy" id="2763052"/>
    <lineage>
        <taxon>Bacteria</taxon>
        <taxon>Bacillati</taxon>
        <taxon>Bacillota</taxon>
        <taxon>Clostridia</taxon>
        <taxon>Eubacteriales</taxon>
        <taxon>Oscillospiraceae</taxon>
        <taxon>Lawsonibacter</taxon>
    </lineage>
</organism>
<dbReference type="SUPFAM" id="SSF49899">
    <property type="entry name" value="Concanavalin A-like lectins/glucanases"/>
    <property type="match status" value="2"/>
</dbReference>
<evidence type="ECO:0000259" key="6">
    <source>
        <dbReference type="PROSITE" id="PS51272"/>
    </source>
</evidence>
<protein>
    <submittedName>
        <fullName evidence="7">S-layer homology domain-containing protein</fullName>
    </submittedName>
</protein>
<dbReference type="Pfam" id="PF21365">
    <property type="entry name" value="Glyco_hydro_31_3rd"/>
    <property type="match status" value="1"/>
</dbReference>
<dbReference type="Pfam" id="PF13385">
    <property type="entry name" value="Laminin_G_3"/>
    <property type="match status" value="2"/>
</dbReference>
<dbReference type="RefSeq" id="WP_186918416.1">
    <property type="nucleotide sequence ID" value="NZ_JACOPQ010000002.1"/>
</dbReference>
<name>A0A8J6J977_9FIRM</name>
<dbReference type="InterPro" id="IPR017853">
    <property type="entry name" value="GH"/>
</dbReference>
<dbReference type="InterPro" id="IPR048395">
    <property type="entry name" value="Glyco_hydro_31_C"/>
</dbReference>
<dbReference type="SUPFAM" id="SSF49373">
    <property type="entry name" value="Invasin/intimin cell-adhesion fragments"/>
    <property type="match status" value="1"/>
</dbReference>
<accession>A0A8J6J977</accession>
<dbReference type="InterPro" id="IPR013780">
    <property type="entry name" value="Glyco_hydro_b"/>
</dbReference>
<proteinExistence type="inferred from homology"/>
<dbReference type="Proteomes" id="UP000607645">
    <property type="component" value="Unassembled WGS sequence"/>
</dbReference>
<evidence type="ECO:0000313" key="8">
    <source>
        <dbReference type="Proteomes" id="UP000607645"/>
    </source>
</evidence>
<feature type="signal peptide" evidence="5">
    <location>
        <begin position="1"/>
        <end position="24"/>
    </location>
</feature>
<dbReference type="Pfam" id="PF01055">
    <property type="entry name" value="Glyco_hydro_31_2nd"/>
    <property type="match status" value="1"/>
</dbReference>
<reference evidence="7" key="1">
    <citation type="submission" date="2020-08" db="EMBL/GenBank/DDBJ databases">
        <title>Genome public.</title>
        <authorList>
            <person name="Liu C."/>
            <person name="Sun Q."/>
        </authorList>
    </citation>
    <scope>NUCLEOTIDE SEQUENCE</scope>
    <source>
        <strain evidence="7">NSJ-52</strain>
    </source>
</reference>
<dbReference type="InterPro" id="IPR008964">
    <property type="entry name" value="Invasin/intimin_cell_adhesion"/>
</dbReference>
<dbReference type="InterPro" id="IPR001119">
    <property type="entry name" value="SLH_dom"/>
</dbReference>
<dbReference type="GO" id="GO:0004553">
    <property type="term" value="F:hydrolase activity, hydrolyzing O-glycosyl compounds"/>
    <property type="evidence" value="ECO:0007669"/>
    <property type="project" value="InterPro"/>
</dbReference>
<comment type="similarity">
    <text evidence="1">Belongs to the glycosyl hydrolase 31 family.</text>
</comment>
<dbReference type="Gene3D" id="2.60.120.560">
    <property type="entry name" value="Exo-inulinase, domain 1"/>
    <property type="match status" value="3"/>
</dbReference>
<dbReference type="EMBL" id="JACOPQ010000002">
    <property type="protein sequence ID" value="MBC5735973.1"/>
    <property type="molecule type" value="Genomic_DNA"/>
</dbReference>
<evidence type="ECO:0000256" key="5">
    <source>
        <dbReference type="SAM" id="SignalP"/>
    </source>
</evidence>
<dbReference type="Gene3D" id="2.60.40.1080">
    <property type="match status" value="1"/>
</dbReference>
<evidence type="ECO:0000256" key="1">
    <source>
        <dbReference type="ARBA" id="ARBA00007806"/>
    </source>
</evidence>
<keyword evidence="8" id="KW-1185">Reference proteome</keyword>
<evidence type="ECO:0000256" key="4">
    <source>
        <dbReference type="ARBA" id="ARBA00023295"/>
    </source>
</evidence>
<dbReference type="SUPFAM" id="SSF51011">
    <property type="entry name" value="Glycosyl hydrolase domain"/>
    <property type="match status" value="1"/>
</dbReference>
<keyword evidence="2" id="KW-0677">Repeat</keyword>
<dbReference type="Gene3D" id="1.20.1270.90">
    <property type="entry name" value="AF1782-like"/>
    <property type="match status" value="1"/>
</dbReference>
<feature type="domain" description="SLH" evidence="6">
    <location>
        <begin position="1693"/>
        <end position="1753"/>
    </location>
</feature>
<dbReference type="InterPro" id="IPR000322">
    <property type="entry name" value="Glyco_hydro_31_TIM"/>
</dbReference>
<dbReference type="Gene3D" id="2.60.40.1180">
    <property type="entry name" value="Golgi alpha-mannosidase II"/>
    <property type="match status" value="1"/>
</dbReference>
<feature type="domain" description="SLH" evidence="6">
    <location>
        <begin position="1754"/>
        <end position="1817"/>
    </location>
</feature>
<dbReference type="SUPFAM" id="SSF51445">
    <property type="entry name" value="(Trans)glycosidases"/>
    <property type="match status" value="1"/>
</dbReference>
<keyword evidence="3" id="KW-0378">Hydrolase</keyword>
<comment type="caution">
    <text evidence="7">The sequence shown here is derived from an EMBL/GenBank/DDBJ whole genome shotgun (WGS) entry which is preliminary data.</text>
</comment>
<dbReference type="PANTHER" id="PTHR43053">
    <property type="entry name" value="GLYCOSIDASE FAMILY 31"/>
    <property type="match status" value="1"/>
</dbReference>
<sequence>MKRMLSILLTVSILLGVLALPAQGAEPGVTVTETTVTIARENYTIQIEKAGFRYGFYRPDGTVIVDAHTQSGVCFGSAGGVSYPVTESEYTGMEGDTACFAVTNEQGGRAEVKLHLSERYVQFEILPVPGGAEPAAANLPEVLDAGGEGGALLVKGSLSGGDATVWKLADGLVPGGDYTVEARVKLPEDGTRSAGVYSHFNAANGFHLFFIKPGMVMLKRLNEDGTSVDFSVSAPVDIQKGTWYALKLVSTGSRLQGYVDGKLVVDVEDTTASAGLLTGTAGLRADKMDAWFDDFRVTSNDGQTVYYENDFESGDVEQLRKSLAYVMGADRLELTRAPAAVRYLELVGNSLSTAVTGEADWRDYTVSAGTSFAKGDEETAHGLIFGYQDENNYYDFRFGAQETLYLCKTVDGVETVVQSAAKPYGFDKRYVLAATMRDGQITCSLDGETVLTAADGTFTSGLAGVRTKDSTSLTDSFLVTSASGGELFRDDFAAETLSGDWTVAGSGRVTDGTEEPQPDPEPAEDYYVIDARLAGGIEYMYGLGDYGAHGNTGMGVRETSNVVGVNRLKEGDFTNKNSTARFISNFSVAPQLGFAQVLFESDDKRVAITGDQTLLGVCRAKKVDGLYYFFGTMEEIYGDYKQVRNALGYVDAKPHFEMFGLGWEAFGSLGWNAYQASVTDTLTDYLESGYNLTWGVIGSGFWKGDRKGLEGTTTSFGMWDDTADPAGRKDGLPNPRFPDPDGLKQFFSENGMKLLVGLRNHIKLPESYKGVRYGGKSDASVDGDFVYEALDKGYFLTNDDGSLYTVSAKYPTGGIEPRGPVGVIDAENPEAVKWFSDHADLWGVDGFKEDCMMLQTTHHDDNWNKLQQYMAEEKDNCLIVRNASYCLPGDVLRINDANYGANNNSFNNSPDRMVINSLAYAASGQSNVYPDIIGGTGADVHNPANQNYIVRNAYMAALCPSQSVGVNVLKMDDQEKKDAAFKAINWHSTYAPYIYDAALKSYETGYPLSMTPLYIAYPEDDAVYDMINSEKRMFQWMLGESVLAAPLFGTDHLTAHSRDVYLPEGRWIQYDTGEVFEGPVTLKDREAPIDQMPAFIGGKGVLVGEDMEHKGSYFAEVFPVAGKGSVYEYTFVDGATKSTVTNRNDGWSVSTLEVYDVTAEETVEFEYNEVNGSIKFPFEAGHSYELRGGEGTGAVVSAALKAEKTELWIGERAGTALSARLDDGGFAELDGAAVRYRSSDEAVAAVDGAGVIDARAAGTAEITAEVTLEDRSGVIVTVVSNAVPVEVAASAVEILSPAAEVTEDFGGDLSGWTDHTGGYAVSGGTLTYLNTDGGARGTIVTAAGIGDDYTIEVDVTPTELIDKKTFGLTFRYQDSNNNYLFVYTPGTGIRFLKRADNEIKQNVTDSSFTMAAGQTYHFKAVIEGEHFVLYIDGDKILDVEDDGKSPALTTGPCGMYTSGQRAEYDNVSITSSVTAFPFALSGTARSGDRVALSFAGYEDTAALSRDGAWSYTVHYLPRGTHGVTARLLSRDGAVLAEAAGSIVVDTDAPVPDRTKLEKAVENAKKAELDGMTEASLEVYQAALDAAERLLKGQADQQTLDAAADALDAAVSALEREIAVWGDTAVTTARKKALRELREIYESMDPAGACACRKARLEQALSDGERAVRTAAAKSKVNAALEAARTALEAAVCPSDAFTDVGRNAWYHDAVDMMLERGYMEGVGAGRFDADGTLSRAQLVTILHRMAGSPAPKGGAEPFADVEAGLWYADAVAWAAENGVVAGDGRGSFRPEGAITREQIALILYRYTGAEQPGESGVLAPFTDAGEVSGYAADAMCWAVGLGLISGGAGADGRLCLMPGGAATRAQIAQILARHLAAQPGE</sequence>
<evidence type="ECO:0000313" key="7">
    <source>
        <dbReference type="EMBL" id="MBC5735973.1"/>
    </source>
</evidence>
<dbReference type="GO" id="GO:0005975">
    <property type="term" value="P:carbohydrate metabolic process"/>
    <property type="evidence" value="ECO:0007669"/>
    <property type="project" value="InterPro"/>
</dbReference>
<dbReference type="Pfam" id="PF00395">
    <property type="entry name" value="SLH"/>
    <property type="match status" value="3"/>
</dbReference>
<keyword evidence="5" id="KW-0732">Signal</keyword>
<dbReference type="InterPro" id="IPR013320">
    <property type="entry name" value="ConA-like_dom_sf"/>
</dbReference>
<evidence type="ECO:0000256" key="3">
    <source>
        <dbReference type="ARBA" id="ARBA00022801"/>
    </source>
</evidence>
<dbReference type="InterPro" id="IPR050985">
    <property type="entry name" value="Alpha-glycosidase_related"/>
</dbReference>
<dbReference type="PANTHER" id="PTHR43053:SF4">
    <property type="entry name" value="MYOGENESIS-REGULATING GLYCOSIDASE"/>
    <property type="match status" value="1"/>
</dbReference>
<evidence type="ECO:0000256" key="2">
    <source>
        <dbReference type="ARBA" id="ARBA00022737"/>
    </source>
</evidence>
<feature type="chain" id="PRO_5035264641" evidence="5">
    <location>
        <begin position="25"/>
        <end position="1881"/>
    </location>
</feature>